<evidence type="ECO:0000259" key="13">
    <source>
        <dbReference type="SMART" id="SM00481"/>
    </source>
</evidence>
<keyword evidence="3 11" id="KW-0808">Transferase</keyword>
<dbReference type="GO" id="GO:0003677">
    <property type="term" value="F:DNA binding"/>
    <property type="evidence" value="ECO:0007669"/>
    <property type="project" value="UniProtKB-UniRule"/>
</dbReference>
<dbReference type="NCBIfam" id="TIGR00573">
    <property type="entry name" value="dnaq"/>
    <property type="match status" value="1"/>
</dbReference>
<keyword evidence="9 11" id="KW-0239">DNA-directed DNA polymerase</keyword>
<dbReference type="EC" id="2.7.7.7" evidence="11"/>
<evidence type="ECO:0000256" key="7">
    <source>
        <dbReference type="ARBA" id="ARBA00022801"/>
    </source>
</evidence>
<evidence type="ECO:0000256" key="5">
    <source>
        <dbReference type="ARBA" id="ARBA00022705"/>
    </source>
</evidence>
<dbReference type="Pfam" id="PF17657">
    <property type="entry name" value="DNA_pol3_finger"/>
    <property type="match status" value="1"/>
</dbReference>
<dbReference type="EMBL" id="AWQU01000085">
    <property type="protein sequence ID" value="KFB07351.1"/>
    <property type="molecule type" value="Genomic_DNA"/>
</dbReference>
<dbReference type="InterPro" id="IPR044923">
    <property type="entry name" value="PolC_middle_finger_sf"/>
</dbReference>
<dbReference type="Pfam" id="PF14579">
    <property type="entry name" value="HHH_6"/>
    <property type="match status" value="1"/>
</dbReference>
<dbReference type="CDD" id="cd04484">
    <property type="entry name" value="polC_OBF"/>
    <property type="match status" value="1"/>
</dbReference>
<comment type="subcellular location">
    <subcellularLocation>
        <location evidence="11">Cytoplasm</location>
    </subcellularLocation>
</comment>
<comment type="function">
    <text evidence="1 11">Required for replicative DNA synthesis. This DNA polymerase also exhibits 3' to 5' exonuclease activity.</text>
</comment>
<dbReference type="GO" id="GO:0006261">
    <property type="term" value="P:DNA-templated DNA replication"/>
    <property type="evidence" value="ECO:0007669"/>
    <property type="project" value="UniProtKB-UniRule"/>
</dbReference>
<dbReference type="Gene3D" id="3.30.420.10">
    <property type="entry name" value="Ribonuclease H-like superfamily/Ribonuclease H"/>
    <property type="match status" value="1"/>
</dbReference>
<evidence type="ECO:0000259" key="12">
    <source>
        <dbReference type="SMART" id="SM00479"/>
    </source>
</evidence>
<protein>
    <recommendedName>
        <fullName evidence="11">DNA polymerase III PolC-type</fullName>
        <shortName evidence="11">PolIII</shortName>
        <ecNumber evidence="11">2.7.7.7</ecNumber>
    </recommendedName>
</protein>
<dbReference type="Gene3D" id="3.30.1900.20">
    <property type="match status" value="1"/>
</dbReference>
<dbReference type="Proteomes" id="UP000028523">
    <property type="component" value="Unassembled WGS sequence"/>
</dbReference>
<dbReference type="GO" id="GO:0008408">
    <property type="term" value="F:3'-5' exonuclease activity"/>
    <property type="evidence" value="ECO:0007669"/>
    <property type="project" value="UniProtKB-UniRule"/>
</dbReference>
<dbReference type="InterPro" id="IPR011708">
    <property type="entry name" value="DNA_pol3_alpha_NTPase_dom"/>
</dbReference>
<dbReference type="SUPFAM" id="SSF53098">
    <property type="entry name" value="Ribonuclease H-like"/>
    <property type="match status" value="1"/>
</dbReference>
<evidence type="ECO:0000313" key="15">
    <source>
        <dbReference type="Proteomes" id="UP000028523"/>
    </source>
</evidence>
<dbReference type="PANTHER" id="PTHR32294">
    <property type="entry name" value="DNA POLYMERASE III SUBUNIT ALPHA"/>
    <property type="match status" value="1"/>
</dbReference>
<dbReference type="Pfam" id="PF07733">
    <property type="entry name" value="DNA_pol3_alpha"/>
    <property type="match status" value="2"/>
</dbReference>
<evidence type="ECO:0000256" key="6">
    <source>
        <dbReference type="ARBA" id="ARBA00022722"/>
    </source>
</evidence>
<evidence type="ECO:0000256" key="8">
    <source>
        <dbReference type="ARBA" id="ARBA00022839"/>
    </source>
</evidence>
<keyword evidence="15" id="KW-1185">Reference proteome</keyword>
<dbReference type="InterPro" id="IPR036397">
    <property type="entry name" value="RNaseH_sf"/>
</dbReference>
<dbReference type="SMART" id="SM00479">
    <property type="entry name" value="EXOIII"/>
    <property type="match status" value="1"/>
</dbReference>
<sequence length="1439" mass="165963">MKKFLDFFYNINLIKKEDISYLSDKIKCTAKNKDNVVSINIELIQPIEPQKYFHILNKIKNIDKTIDINFTANYSEFNVNNLIDYLLYFIDKNNLNNKDILLNILNRRTATFENHVFNLYYLNQNEEYVLNQNKNAFKKFLERCDFIFDDIELSIDKITTEVYNHRKAKKEIVDSQVKRLIETSKNINFQSKEVKQFNKVKKGDITPLANIFHEMLYAYVKGEIFKIDGVKTKTGHDIVKLYITDHTDSIVLKIFPKEKGITKEYIESFKIGDWIEANIKIQLDPFENNDISGTITAMKAIPTPSDFIRIDDEPTKRVELVVHTNMTASEGLVKTKELFKTLKNLGHKKVAITDKSDCQSFPVAAKLAKENDIDVIYGAQFEMVKKNIELVTNPIDKKPYDCEIVFFDLETTGLSGYYDKIIEFGAIKYFKGKVVDKLEFFVNPGIEIPEHITKITQITNEDVKNGISIKEALEKIKEFFGDAVIVAHNGFKFDIPFLNCKLAEHKMPLINNTSIDTLYLSRALNEQISGHTLGAICRKFKINYDESIAHRSLADCEYLLSVWKRFVEMMEKIQITTLKEINEKLENNEYLKSRTKGNWVTVYCLKKEYMRDFYKLVSVSLTDNYYEGAKIYKENIEENKKCFLVSNSPTEGELIDKALSDTDIELKKAISYYDFITISPLSCFAHEISRKVYSQEAYIDATKRIIKYAKEMNKLIVASSDTYYINKSDKQFFDVYVHSKSIGGKRHRFYRYDGQNEVMPDLFYRTTQEMKSEFNFLKDKDLVDEIVVKNTNIIADMFESKIKPVKDELHSPSISGAEEKLKELIHENARKIYGEKIDQLILDRINREIESVISNGYAMIYWFSHLLVKQSINDGYVVGSRGSVGSSLAAWLVNITEVNPLPPHYLCPNCKYIKFMNEYQSGFDLPNQNCPYCNSKLISDGHNVPFETFMGFDGDKIPDIDLNFSAVYQSRAHEFIREMFGKSKVLRAGTIGTVAEKTAYGLVKGYFESIGKDKVRGAEITRMATKCEDVKRTTGQHPGGIIVIPSEFDVYDFTPVNYPADDKSQGWLTTHFAFEYLHDTLLKFDILGHDNPTVLKMLTEKTNVDPDTIPMHDDKVMELFSSTESLDLKFGDVNEILKVGTNGVPEFGTNFVKEMLLVIRPKKFSDLIRISGLSHGTSVWANNAKDLIETGGIKISEVISCRDDIMVYLIQKGIDALKSFKIMEDIRKGKQLTPEYEKLLKDKNIPEWYINSCNKIQYLFPKAHATAYVIMAWKIAWFKIYYPLYFYSSFLSIRTQSFDLRSIIAGKHVIEDKKNDIRKRYFNNKTKSTVTNKEWDLLPIYEICLEMVARGFSIKNIDLNKSLATEFVVEDSYLIAPFSAIDGLGEAVANSIVEARNERPFTSKEDLMERTKLTKTHLSILNELGVLKHLEDDNQISFF</sequence>
<keyword evidence="4 11" id="KW-0548">Nucleotidyltransferase</keyword>
<evidence type="ECO:0000256" key="9">
    <source>
        <dbReference type="ARBA" id="ARBA00022932"/>
    </source>
</evidence>
<accession>A0A084U315</accession>
<dbReference type="SUPFAM" id="SSF160975">
    <property type="entry name" value="AF1531-like"/>
    <property type="match status" value="1"/>
</dbReference>
<dbReference type="InterPro" id="IPR004805">
    <property type="entry name" value="DnaE2/DnaE/PolC"/>
</dbReference>
<organism evidence="14 15">
    <name type="scientific">Malacoplasma iowae DK-CPA</name>
    <dbReference type="NCBI Taxonomy" id="1394179"/>
    <lineage>
        <taxon>Bacteria</taxon>
        <taxon>Bacillati</taxon>
        <taxon>Mycoplasmatota</taxon>
        <taxon>Mycoplasmoidales</taxon>
        <taxon>Mycoplasmoidaceae</taxon>
        <taxon>Malacoplasma</taxon>
    </lineage>
</organism>
<keyword evidence="6 11" id="KW-0540">Nuclease</keyword>
<dbReference type="InterPro" id="IPR012337">
    <property type="entry name" value="RNaseH-like_sf"/>
</dbReference>
<proteinExistence type="inferred from homology"/>
<keyword evidence="5 11" id="KW-0235">DNA replication</keyword>
<evidence type="ECO:0000313" key="14">
    <source>
        <dbReference type="EMBL" id="KFB07351.1"/>
    </source>
</evidence>
<feature type="domain" description="Exonuclease" evidence="12">
    <location>
        <begin position="403"/>
        <end position="572"/>
    </location>
</feature>
<dbReference type="Gene3D" id="3.20.20.140">
    <property type="entry name" value="Metal-dependent hydrolases"/>
    <property type="match status" value="1"/>
</dbReference>
<gene>
    <name evidence="11 14" type="primary">polC</name>
    <name evidence="14" type="ORF">P271_184</name>
</gene>
<dbReference type="RefSeq" id="WP_036452320.1">
    <property type="nucleotide sequence ID" value="NZ_AWQU01000085.1"/>
</dbReference>
<dbReference type="InterPro" id="IPR013520">
    <property type="entry name" value="Ribonucl_H"/>
</dbReference>
<comment type="similarity">
    <text evidence="11">Belongs to the DNA polymerase type-C family. PolC subfamily.</text>
</comment>
<evidence type="ECO:0000256" key="2">
    <source>
        <dbReference type="ARBA" id="ARBA00022490"/>
    </source>
</evidence>
<dbReference type="GO" id="GO:0003887">
    <property type="term" value="F:DNA-directed DNA polymerase activity"/>
    <property type="evidence" value="ECO:0007669"/>
    <property type="project" value="UniProtKB-UniRule"/>
</dbReference>
<evidence type="ECO:0000256" key="1">
    <source>
        <dbReference type="ARBA" id="ARBA00003452"/>
    </source>
</evidence>
<dbReference type="InterPro" id="IPR029460">
    <property type="entry name" value="DNAPol_HHH"/>
</dbReference>
<evidence type="ECO:0000256" key="3">
    <source>
        <dbReference type="ARBA" id="ARBA00022679"/>
    </source>
</evidence>
<reference evidence="14 15" key="1">
    <citation type="journal article" date="2014" name="PLoS ONE">
        <title>Reduction of Hydrogen Peroxide Accumulation and Toxicity by a Catalase from Mycoplasma iowae.</title>
        <authorList>
            <person name="Pritchard R.E."/>
            <person name="Prassinos A.J."/>
            <person name="Osborne J.D."/>
            <person name="Raviv Z."/>
            <person name="Balish M.F."/>
        </authorList>
    </citation>
    <scope>NUCLEOTIDE SEQUENCE [LARGE SCALE GENOMIC DNA]</scope>
    <source>
        <strain evidence="14 15">DK-CPA</strain>
    </source>
</reference>
<keyword evidence="8 11" id="KW-0269">Exonuclease</keyword>
<dbReference type="Gene3D" id="2.40.50.140">
    <property type="entry name" value="Nucleic acid-binding proteins"/>
    <property type="match status" value="1"/>
</dbReference>
<dbReference type="FunFam" id="3.30.420.10:FF:000045">
    <property type="entry name" value="3'-5' exonuclease DinG"/>
    <property type="match status" value="1"/>
</dbReference>
<evidence type="ECO:0000256" key="4">
    <source>
        <dbReference type="ARBA" id="ARBA00022695"/>
    </source>
</evidence>
<dbReference type="NCBIfam" id="NF001688">
    <property type="entry name" value="PRK00448.1"/>
    <property type="match status" value="1"/>
</dbReference>
<evidence type="ECO:0000256" key="11">
    <source>
        <dbReference type="HAMAP-Rule" id="MF_00356"/>
    </source>
</evidence>
<evidence type="ECO:0000256" key="10">
    <source>
        <dbReference type="ARBA" id="ARBA00049244"/>
    </source>
</evidence>
<name>A0A084U315_MALIO</name>
<comment type="catalytic activity">
    <reaction evidence="10 11">
        <text>DNA(n) + a 2'-deoxyribonucleoside 5'-triphosphate = DNA(n+1) + diphosphate</text>
        <dbReference type="Rhea" id="RHEA:22508"/>
        <dbReference type="Rhea" id="RHEA-COMP:17339"/>
        <dbReference type="Rhea" id="RHEA-COMP:17340"/>
        <dbReference type="ChEBI" id="CHEBI:33019"/>
        <dbReference type="ChEBI" id="CHEBI:61560"/>
        <dbReference type="ChEBI" id="CHEBI:173112"/>
        <dbReference type="EC" id="2.7.7.7"/>
    </reaction>
</comment>
<dbReference type="NCBIfam" id="TIGR01405">
    <property type="entry name" value="polC_Gram_pos"/>
    <property type="match status" value="1"/>
</dbReference>
<dbReference type="InterPro" id="IPR040982">
    <property type="entry name" value="DNA_pol3_finger"/>
</dbReference>
<dbReference type="Gene3D" id="1.10.150.870">
    <property type="match status" value="1"/>
</dbReference>
<dbReference type="InterPro" id="IPR003141">
    <property type="entry name" value="Pol/His_phosphatase_N"/>
</dbReference>
<dbReference type="SMART" id="SM00481">
    <property type="entry name" value="POLIIIAc"/>
    <property type="match status" value="1"/>
</dbReference>
<dbReference type="Pfam" id="PF00929">
    <property type="entry name" value="RNase_T"/>
    <property type="match status" value="1"/>
</dbReference>
<dbReference type="CDD" id="cd06127">
    <property type="entry name" value="DEDDh"/>
    <property type="match status" value="1"/>
</dbReference>
<keyword evidence="7 11" id="KW-0378">Hydrolase</keyword>
<dbReference type="InterPro" id="IPR012340">
    <property type="entry name" value="NA-bd_OB-fold"/>
</dbReference>
<dbReference type="GO" id="GO:0005737">
    <property type="term" value="C:cytoplasm"/>
    <property type="evidence" value="ECO:0007669"/>
    <property type="project" value="UniProtKB-SubCell"/>
</dbReference>
<dbReference type="InterPro" id="IPR006308">
    <property type="entry name" value="Pol_III_a_PolC-type_gram_pos"/>
</dbReference>
<comment type="caution">
    <text evidence="14">The sequence shown here is derived from an EMBL/GenBank/DDBJ whole genome shotgun (WGS) entry which is preliminary data.</text>
</comment>
<dbReference type="InterPro" id="IPR006054">
    <property type="entry name" value="DnaQ"/>
</dbReference>
<keyword evidence="2 11" id="KW-0963">Cytoplasm</keyword>
<dbReference type="HAMAP" id="MF_00356">
    <property type="entry name" value="DNApol_PolC"/>
    <property type="match status" value="1"/>
</dbReference>
<dbReference type="Gene3D" id="1.10.150.700">
    <property type="entry name" value="PolC, middle finger domain"/>
    <property type="match status" value="2"/>
</dbReference>
<feature type="domain" description="Polymerase/histidinol phosphatase N-terminal" evidence="13">
    <location>
        <begin position="318"/>
        <end position="385"/>
    </location>
</feature>
<dbReference type="PANTHER" id="PTHR32294:SF5">
    <property type="entry name" value="DNA POLYMERASE III POLC-TYPE"/>
    <property type="match status" value="1"/>
</dbReference>